<evidence type="ECO:0000313" key="9">
    <source>
        <dbReference type="WBParaSite" id="ACRNAN_Path_1600.g6226.t1"/>
    </source>
</evidence>
<dbReference type="SUPFAM" id="SSF56112">
    <property type="entry name" value="Protein kinase-like (PK-like)"/>
    <property type="match status" value="1"/>
</dbReference>
<dbReference type="SMART" id="SM00220">
    <property type="entry name" value="S_TKc"/>
    <property type="match status" value="1"/>
</dbReference>
<keyword evidence="8" id="KW-1185">Reference proteome</keyword>
<evidence type="ECO:0000313" key="8">
    <source>
        <dbReference type="Proteomes" id="UP000887540"/>
    </source>
</evidence>
<dbReference type="PROSITE" id="PS50011">
    <property type="entry name" value="PROTEIN_KINASE_DOM"/>
    <property type="match status" value="1"/>
</dbReference>
<comment type="similarity">
    <text evidence="5">Belongs to the protein kinase superfamily. STE Ser/Thr protein kinase family. MAP kinase kinase subfamily.</text>
</comment>
<sequence length="178" mass="20642">MVGPVYQLTKIKSIKGVNKLKFPRIEKKFEFKMDDLKAKGVIGTGQCTVRKYLHTPSQQILAIKFIHIPLSRFDDPASRQRFKRVKREIENSKMISKSPNIVDFYGFCVHDLQVLLCMEVMDRSLKDLFMRVHQLGLEFREDMIGYIAVSIIDAMVFCKSKGIIHRDIKPPNVLINNK</sequence>
<dbReference type="GO" id="GO:0004708">
    <property type="term" value="F:MAP kinase kinase activity"/>
    <property type="evidence" value="ECO:0007669"/>
    <property type="project" value="UniProtKB-EC"/>
</dbReference>
<accession>A0A914C3J7</accession>
<keyword evidence="4" id="KW-0067">ATP-binding</keyword>
<evidence type="ECO:0000256" key="3">
    <source>
        <dbReference type="ARBA" id="ARBA00022777"/>
    </source>
</evidence>
<keyword evidence="3" id="KW-0418">Kinase</keyword>
<dbReference type="EC" id="2.7.12.2" evidence="6"/>
<protein>
    <recommendedName>
        <fullName evidence="6">mitogen-activated protein kinase kinase</fullName>
        <ecNumber evidence="6">2.7.12.2</ecNumber>
    </recommendedName>
</protein>
<dbReference type="Pfam" id="PF00069">
    <property type="entry name" value="Pkinase"/>
    <property type="match status" value="1"/>
</dbReference>
<dbReference type="PROSITE" id="PS00108">
    <property type="entry name" value="PROTEIN_KINASE_ST"/>
    <property type="match status" value="1"/>
</dbReference>
<organism evidence="8 9">
    <name type="scientific">Acrobeloides nanus</name>
    <dbReference type="NCBI Taxonomy" id="290746"/>
    <lineage>
        <taxon>Eukaryota</taxon>
        <taxon>Metazoa</taxon>
        <taxon>Ecdysozoa</taxon>
        <taxon>Nematoda</taxon>
        <taxon>Chromadorea</taxon>
        <taxon>Rhabditida</taxon>
        <taxon>Tylenchina</taxon>
        <taxon>Cephalobomorpha</taxon>
        <taxon>Cephaloboidea</taxon>
        <taxon>Cephalobidae</taxon>
        <taxon>Acrobeloides</taxon>
    </lineage>
</organism>
<dbReference type="PANTHER" id="PTHR48013:SF28">
    <property type="entry name" value="DUAL SPECIFICITY MITOGEN-ACTIVATED PROTEIN KINASE KINASE SEK-1"/>
    <property type="match status" value="1"/>
</dbReference>
<evidence type="ECO:0000256" key="1">
    <source>
        <dbReference type="ARBA" id="ARBA00022679"/>
    </source>
</evidence>
<dbReference type="Proteomes" id="UP000887540">
    <property type="component" value="Unplaced"/>
</dbReference>
<dbReference type="Gene3D" id="3.30.200.20">
    <property type="entry name" value="Phosphorylase Kinase, domain 1"/>
    <property type="match status" value="1"/>
</dbReference>
<evidence type="ECO:0000256" key="6">
    <source>
        <dbReference type="ARBA" id="ARBA00038999"/>
    </source>
</evidence>
<evidence type="ECO:0000256" key="4">
    <source>
        <dbReference type="ARBA" id="ARBA00022840"/>
    </source>
</evidence>
<dbReference type="InterPro" id="IPR000719">
    <property type="entry name" value="Prot_kinase_dom"/>
</dbReference>
<proteinExistence type="inferred from homology"/>
<dbReference type="WBParaSite" id="ACRNAN_Path_1600.g6226.t1">
    <property type="protein sequence ID" value="ACRNAN_Path_1600.g6226.t1"/>
    <property type="gene ID" value="ACRNAN_Path_1600.g6226"/>
</dbReference>
<dbReference type="GO" id="GO:0005524">
    <property type="term" value="F:ATP binding"/>
    <property type="evidence" value="ECO:0007669"/>
    <property type="project" value="UniProtKB-KW"/>
</dbReference>
<evidence type="ECO:0000259" key="7">
    <source>
        <dbReference type="PROSITE" id="PS50011"/>
    </source>
</evidence>
<keyword evidence="1" id="KW-0808">Transferase</keyword>
<feature type="domain" description="Protein kinase" evidence="7">
    <location>
        <begin position="31"/>
        <end position="178"/>
    </location>
</feature>
<keyword evidence="2" id="KW-0547">Nucleotide-binding</keyword>
<dbReference type="GO" id="GO:0051403">
    <property type="term" value="P:stress-activated MAPK cascade"/>
    <property type="evidence" value="ECO:0007669"/>
    <property type="project" value="TreeGrafter"/>
</dbReference>
<dbReference type="Gene3D" id="1.10.510.10">
    <property type="entry name" value="Transferase(Phosphotransferase) domain 1"/>
    <property type="match status" value="1"/>
</dbReference>
<evidence type="ECO:0000256" key="2">
    <source>
        <dbReference type="ARBA" id="ARBA00022741"/>
    </source>
</evidence>
<evidence type="ECO:0000256" key="5">
    <source>
        <dbReference type="ARBA" id="ARBA00038035"/>
    </source>
</evidence>
<dbReference type="InterPro" id="IPR008271">
    <property type="entry name" value="Ser/Thr_kinase_AS"/>
</dbReference>
<name>A0A914C3J7_9BILA</name>
<reference evidence="9" key="1">
    <citation type="submission" date="2022-11" db="UniProtKB">
        <authorList>
            <consortium name="WormBaseParasite"/>
        </authorList>
    </citation>
    <scope>IDENTIFICATION</scope>
</reference>
<dbReference type="PANTHER" id="PTHR48013">
    <property type="entry name" value="DUAL SPECIFICITY MITOGEN-ACTIVATED PROTEIN KINASE KINASE 5-RELATED"/>
    <property type="match status" value="1"/>
</dbReference>
<dbReference type="InterPro" id="IPR011009">
    <property type="entry name" value="Kinase-like_dom_sf"/>
</dbReference>
<dbReference type="AlphaFoldDB" id="A0A914C3J7"/>